<feature type="region of interest" description="Disordered" evidence="6">
    <location>
        <begin position="134"/>
        <end position="159"/>
    </location>
</feature>
<evidence type="ECO:0000256" key="5">
    <source>
        <dbReference type="PROSITE-ProRule" id="PRU01240"/>
    </source>
</evidence>
<name>Q21FE9_SACD2</name>
<evidence type="ECO:0000256" key="6">
    <source>
        <dbReference type="SAM" id="MobiDB-lite"/>
    </source>
</evidence>
<reference evidence="9 10" key="1">
    <citation type="journal article" date="2008" name="PLoS Genet.">
        <title>Complete genome sequence of the complex carbohydrate-degrading marine bacterium, Saccharophagus degradans strain 2-40 T.</title>
        <authorList>
            <person name="Weiner R.M."/>
            <person name="Taylor L.E.II."/>
            <person name="Henrissat B."/>
            <person name="Hauser L."/>
            <person name="Land M."/>
            <person name="Coutinho P.M."/>
            <person name="Rancurel C."/>
            <person name="Saunders E.H."/>
            <person name="Longmire A.G."/>
            <person name="Zhang H."/>
            <person name="Bayer E.A."/>
            <person name="Gilbert H.J."/>
            <person name="Larimer F."/>
            <person name="Zhulin I.B."/>
            <person name="Ekborg N.A."/>
            <person name="Lamed R."/>
            <person name="Richardson P.M."/>
            <person name="Borovok I."/>
            <person name="Hutcheson S."/>
        </authorList>
    </citation>
    <scope>NUCLEOTIDE SEQUENCE [LARGE SCALE GENOMIC DNA]</scope>
    <source>
        <strain evidence="10">2-40 / ATCC 43961 / DSM 17024</strain>
    </source>
</reference>
<dbReference type="Gene3D" id="3.40.50.200">
    <property type="entry name" value="Peptidase S8/S53 domain"/>
    <property type="match status" value="1"/>
</dbReference>
<evidence type="ECO:0000256" key="3">
    <source>
        <dbReference type="ARBA" id="ARBA00022801"/>
    </source>
</evidence>
<feature type="compositionally biased region" description="Basic and acidic residues" evidence="6">
    <location>
        <begin position="141"/>
        <end position="152"/>
    </location>
</feature>
<dbReference type="Pfam" id="PF00082">
    <property type="entry name" value="Peptidase_S8"/>
    <property type="match status" value="1"/>
</dbReference>
<dbReference type="OrthoDB" id="614750at2"/>
<feature type="active site" description="Charge relay system" evidence="5">
    <location>
        <position position="179"/>
    </location>
</feature>
<dbReference type="PANTHER" id="PTHR43806">
    <property type="entry name" value="PEPTIDASE S8"/>
    <property type="match status" value="1"/>
</dbReference>
<dbReference type="PROSITE" id="PS00136">
    <property type="entry name" value="SUBTILASE_ASP"/>
    <property type="match status" value="1"/>
</dbReference>
<dbReference type="HOGENOM" id="CLU_675967_0_0_6"/>
<feature type="active site" description="Charge relay system" evidence="5">
    <location>
        <position position="372"/>
    </location>
</feature>
<evidence type="ECO:0000313" key="9">
    <source>
        <dbReference type="EMBL" id="ABD82580.1"/>
    </source>
</evidence>
<dbReference type="CDD" id="cd00306">
    <property type="entry name" value="Peptidases_S8_S53"/>
    <property type="match status" value="1"/>
</dbReference>
<dbReference type="GO" id="GO:0006508">
    <property type="term" value="P:proteolysis"/>
    <property type="evidence" value="ECO:0007669"/>
    <property type="project" value="UniProtKB-KW"/>
</dbReference>
<evidence type="ECO:0000256" key="7">
    <source>
        <dbReference type="SAM" id="SignalP"/>
    </source>
</evidence>
<dbReference type="AlphaFoldDB" id="Q21FE9"/>
<gene>
    <name evidence="9" type="ordered locus">Sde_3325</name>
</gene>
<dbReference type="PANTHER" id="PTHR43806:SF11">
    <property type="entry name" value="CEREVISIN-RELATED"/>
    <property type="match status" value="1"/>
</dbReference>
<dbReference type="PROSITE" id="PS51892">
    <property type="entry name" value="SUBTILASE"/>
    <property type="match status" value="1"/>
</dbReference>
<accession>Q21FE9</accession>
<evidence type="ECO:0000259" key="8">
    <source>
        <dbReference type="Pfam" id="PF00082"/>
    </source>
</evidence>
<dbReference type="GeneID" id="98615712"/>
<dbReference type="RefSeq" id="WP_011469796.1">
    <property type="nucleotide sequence ID" value="NC_007912.1"/>
</dbReference>
<dbReference type="PRINTS" id="PR00723">
    <property type="entry name" value="SUBTILISIN"/>
</dbReference>
<dbReference type="EMBL" id="CP000282">
    <property type="protein sequence ID" value="ABD82580.1"/>
    <property type="molecule type" value="Genomic_DNA"/>
</dbReference>
<comment type="similarity">
    <text evidence="1 5">Belongs to the peptidase S8 family.</text>
</comment>
<feature type="domain" description="Peptidase S8/S53" evidence="8">
    <location>
        <begin position="173"/>
        <end position="408"/>
    </location>
</feature>
<dbReference type="KEGG" id="sde:Sde_3325"/>
<dbReference type="InterPro" id="IPR036852">
    <property type="entry name" value="Peptidase_S8/S53_dom_sf"/>
</dbReference>
<sequence length="420" mass="44569">MASSVAFFACILFSCAISVSFAIEQGFAGNYFSPFETEVRLENAYYKVEQAQRIILKTGANTSVAAVLAISNNIQKAQLIFSGDSFNYYLLLIENSFDSTYQQVLASPLALLAQPDIYLKRTNEPFATTRELKAAPSGVEKNTEKNAEKSTDAKPVNSNHSVMNNARQKVQPVNIAIIDDGILLKHPALAHITPLFSYDVQSQSLDAQHKTKLDGHGTRIAGVLFAKDASNRVSGMAADANLIAIRSPSGWTSETLLSLQLAQLAGADLINCSWDMVVLVEPIADAIRHLSMNGREGKGTVVVFSAGNDGQHIHKSMVNIAASGALLVGALGTSGAPLVSSNYGEGVNVWANGQKVITLSKRGGYSVVAGTSLAAATTTGMAAQIMAADSSLDTSQIIVALTKKAEIDKTTNNGKINKND</sequence>
<evidence type="ECO:0000256" key="4">
    <source>
        <dbReference type="ARBA" id="ARBA00022825"/>
    </source>
</evidence>
<dbReference type="InterPro" id="IPR050131">
    <property type="entry name" value="Peptidase_S8_subtilisin-like"/>
</dbReference>
<keyword evidence="10" id="KW-1185">Reference proteome</keyword>
<keyword evidence="4 5" id="KW-0720">Serine protease</keyword>
<dbReference type="GO" id="GO:0004252">
    <property type="term" value="F:serine-type endopeptidase activity"/>
    <property type="evidence" value="ECO:0007669"/>
    <property type="project" value="UniProtKB-UniRule"/>
</dbReference>
<dbReference type="InterPro" id="IPR023827">
    <property type="entry name" value="Peptidase_S8_Asp-AS"/>
</dbReference>
<dbReference type="STRING" id="203122.Sde_3325"/>
<dbReference type="Proteomes" id="UP000001947">
    <property type="component" value="Chromosome"/>
</dbReference>
<dbReference type="InterPro" id="IPR000209">
    <property type="entry name" value="Peptidase_S8/S53_dom"/>
</dbReference>
<dbReference type="eggNOG" id="COG1404">
    <property type="taxonomic scope" value="Bacteria"/>
</dbReference>
<proteinExistence type="inferred from homology"/>
<feature type="active site" description="Charge relay system" evidence="5">
    <location>
        <position position="216"/>
    </location>
</feature>
<evidence type="ECO:0000256" key="1">
    <source>
        <dbReference type="ARBA" id="ARBA00011073"/>
    </source>
</evidence>
<protein>
    <submittedName>
        <fullName evidence="9">Peptidase S8 and S53, subtilisin, kexin, sedolisin</fullName>
    </submittedName>
</protein>
<organism evidence="9 10">
    <name type="scientific">Saccharophagus degradans (strain 2-40 / ATCC 43961 / DSM 17024)</name>
    <dbReference type="NCBI Taxonomy" id="203122"/>
    <lineage>
        <taxon>Bacteria</taxon>
        <taxon>Pseudomonadati</taxon>
        <taxon>Pseudomonadota</taxon>
        <taxon>Gammaproteobacteria</taxon>
        <taxon>Cellvibrionales</taxon>
        <taxon>Cellvibrionaceae</taxon>
        <taxon>Saccharophagus</taxon>
    </lineage>
</organism>
<keyword evidence="2 5" id="KW-0645">Protease</keyword>
<evidence type="ECO:0000256" key="2">
    <source>
        <dbReference type="ARBA" id="ARBA00022670"/>
    </source>
</evidence>
<dbReference type="SUPFAM" id="SSF52743">
    <property type="entry name" value="Subtilisin-like"/>
    <property type="match status" value="1"/>
</dbReference>
<dbReference type="InterPro" id="IPR015500">
    <property type="entry name" value="Peptidase_S8_subtilisin-rel"/>
</dbReference>
<feature type="signal peptide" evidence="7">
    <location>
        <begin position="1"/>
        <end position="22"/>
    </location>
</feature>
<keyword evidence="7" id="KW-0732">Signal</keyword>
<keyword evidence="3 5" id="KW-0378">Hydrolase</keyword>
<evidence type="ECO:0000313" key="10">
    <source>
        <dbReference type="Proteomes" id="UP000001947"/>
    </source>
</evidence>
<feature type="chain" id="PRO_5004200395" evidence="7">
    <location>
        <begin position="23"/>
        <end position="420"/>
    </location>
</feature>